<proteinExistence type="predicted"/>
<organism evidence="1 2">
    <name type="scientific">Burkholderia savannae</name>
    <dbReference type="NCBI Taxonomy" id="1637837"/>
    <lineage>
        <taxon>Bacteria</taxon>
        <taxon>Pseudomonadati</taxon>
        <taxon>Pseudomonadota</taxon>
        <taxon>Betaproteobacteria</taxon>
        <taxon>Burkholderiales</taxon>
        <taxon>Burkholderiaceae</taxon>
        <taxon>Burkholderia</taxon>
        <taxon>pseudomallei group</taxon>
    </lineage>
</organism>
<sequence>MEELDQERLIGIREGYQAFREGLSVHVCDDDCKTLFSIAIDSTVEQVNAAIAIYKQGFAAGEQCGRSMAQRAMRAACGMDA</sequence>
<protein>
    <submittedName>
        <fullName evidence="1">Uncharacterized protein</fullName>
    </submittedName>
</protein>
<accession>A0ABR5T8D4</accession>
<keyword evidence="2" id="KW-1185">Reference proteome</keyword>
<evidence type="ECO:0000313" key="2">
    <source>
        <dbReference type="Proteomes" id="UP000070255"/>
    </source>
</evidence>
<dbReference type="Proteomes" id="UP000070255">
    <property type="component" value="Unassembled WGS sequence"/>
</dbReference>
<comment type="caution">
    <text evidence="1">The sequence shown here is derived from an EMBL/GenBank/DDBJ whole genome shotgun (WGS) entry which is preliminary data.</text>
</comment>
<reference evidence="1 2" key="1">
    <citation type="submission" date="2015-11" db="EMBL/GenBank/DDBJ databases">
        <authorList>
            <person name="Sahl J."/>
            <person name="Wagner D."/>
            <person name="Keim P."/>
        </authorList>
    </citation>
    <scope>NUCLEOTIDE SEQUENCE [LARGE SCALE GENOMIC DNA]</scope>
    <source>
        <strain evidence="1 2">BDU18</strain>
    </source>
</reference>
<gene>
    <name evidence="1" type="ORF">WS72_19305</name>
</gene>
<dbReference type="RefSeq" id="WP_060822505.1">
    <property type="nucleotide sequence ID" value="NZ_LNJQ01000003.1"/>
</dbReference>
<dbReference type="EMBL" id="LNJQ01000003">
    <property type="protein sequence ID" value="KWZ39556.1"/>
    <property type="molecule type" value="Genomic_DNA"/>
</dbReference>
<evidence type="ECO:0000313" key="1">
    <source>
        <dbReference type="EMBL" id="KWZ39556.1"/>
    </source>
</evidence>
<name>A0ABR5T8D4_9BURK</name>